<evidence type="ECO:0000313" key="9">
    <source>
        <dbReference type="Proteomes" id="UP000245942"/>
    </source>
</evidence>
<dbReference type="GO" id="GO:0022857">
    <property type="term" value="F:transmembrane transporter activity"/>
    <property type="evidence" value="ECO:0007669"/>
    <property type="project" value="InterPro"/>
</dbReference>
<keyword evidence="3 7" id="KW-0812">Transmembrane</keyword>
<sequence length="588" mass="67611">MSSPSKLSQHSNELASLPRVESRTALGQKDSLHDSPSESKTDLNDVSEQVIAPLSALERPPSHLKDFLRLTRKSKAVFDLDTVATQPSVYDDPHLARFSQPHPEWENKSRFDPLFRWTWREEKKLIRKLDFRIALWAFIMFFALDLDRQNITQANSDGMLADLGINTNDYNLGQTLFRIAFLTAELPSQLISKRVGADVWVPIQMVCWSILSASQFWMTNRSQFLAFRFLIGLFQGGFIPDVVLYLSYFYVKTELPLRLAFFWCSNYTVKIASPFLAMGVLRIHAGGNYGWQWLFMIDGLLTLSIGLLSFYNMPASPTDLHKRRGWVTEREEYIIVNRIIRDDPTKGSMHNRQGLDWTTFKKSLADYDLWPLYLIGLLFIMPSVPLANYLTLQLTGLGFDTLTTNALVVPSPALGILMLILVTLVSELVDNRSFVCMSANVWFFIFTLALYLLPANSSRWEFWIVATLQQAWPYVHAAQVGWLSRNSGSVRTRTVSAAVYNMLVQVSTIIGANVYQESDKPLYKKGNLAMTILAACNCALYVFTFYYYRWRNSSRDNKWSAMTKEQQVRYLQTTKDEGNRRLDWRFAY</sequence>
<dbReference type="GO" id="GO:0016020">
    <property type="term" value="C:membrane"/>
    <property type="evidence" value="ECO:0007669"/>
    <property type="project" value="UniProtKB-SubCell"/>
</dbReference>
<dbReference type="GeneID" id="37012034"/>
<evidence type="ECO:0000313" key="8">
    <source>
        <dbReference type="EMBL" id="PWN20871.1"/>
    </source>
</evidence>
<dbReference type="PANTHER" id="PTHR43791:SF65">
    <property type="entry name" value="MAJOR FACILITATOR SUPERFAMILY (MFS) PROFILE DOMAIN-CONTAINING PROTEIN-RELATED"/>
    <property type="match status" value="1"/>
</dbReference>
<feature type="transmembrane region" description="Helical" evidence="7">
    <location>
        <begin position="370"/>
        <end position="390"/>
    </location>
</feature>
<dbReference type="FunFam" id="1.20.1250.20:FF:000106">
    <property type="entry name" value="MFS transporter, putative"/>
    <property type="match status" value="1"/>
</dbReference>
<evidence type="ECO:0000256" key="7">
    <source>
        <dbReference type="SAM" id="Phobius"/>
    </source>
</evidence>
<evidence type="ECO:0000256" key="2">
    <source>
        <dbReference type="ARBA" id="ARBA00022448"/>
    </source>
</evidence>
<feature type="transmembrane region" description="Helical" evidence="7">
    <location>
        <begin position="432"/>
        <end position="453"/>
    </location>
</feature>
<dbReference type="OrthoDB" id="1935484at2759"/>
<comment type="subcellular location">
    <subcellularLocation>
        <location evidence="1">Membrane</location>
        <topology evidence="1">Multi-pass membrane protein</topology>
    </subcellularLocation>
</comment>
<evidence type="ECO:0000256" key="3">
    <source>
        <dbReference type="ARBA" id="ARBA00022692"/>
    </source>
</evidence>
<organism evidence="8 9">
    <name type="scientific">Pseudomicrostroma glucosiphilum</name>
    <dbReference type="NCBI Taxonomy" id="1684307"/>
    <lineage>
        <taxon>Eukaryota</taxon>
        <taxon>Fungi</taxon>
        <taxon>Dikarya</taxon>
        <taxon>Basidiomycota</taxon>
        <taxon>Ustilaginomycotina</taxon>
        <taxon>Exobasidiomycetes</taxon>
        <taxon>Microstromatales</taxon>
        <taxon>Microstromatales incertae sedis</taxon>
        <taxon>Pseudomicrostroma</taxon>
    </lineage>
</organism>
<reference evidence="8 9" key="1">
    <citation type="journal article" date="2018" name="Mol. Biol. Evol.">
        <title>Broad Genomic Sampling Reveals a Smut Pathogenic Ancestry of the Fungal Clade Ustilaginomycotina.</title>
        <authorList>
            <person name="Kijpornyongpan T."/>
            <person name="Mondo S.J."/>
            <person name="Barry K."/>
            <person name="Sandor L."/>
            <person name="Lee J."/>
            <person name="Lipzen A."/>
            <person name="Pangilinan J."/>
            <person name="LaButti K."/>
            <person name="Hainaut M."/>
            <person name="Henrissat B."/>
            <person name="Grigoriev I.V."/>
            <person name="Spatafora J.W."/>
            <person name="Aime M.C."/>
        </authorList>
    </citation>
    <scope>NUCLEOTIDE SEQUENCE [LARGE SCALE GENOMIC DNA]</scope>
    <source>
        <strain evidence="8 9">MCA 4718</strain>
    </source>
</reference>
<feature type="compositionally biased region" description="Basic and acidic residues" evidence="6">
    <location>
        <begin position="30"/>
        <end position="43"/>
    </location>
</feature>
<evidence type="ECO:0000256" key="5">
    <source>
        <dbReference type="ARBA" id="ARBA00023136"/>
    </source>
</evidence>
<proteinExistence type="predicted"/>
<dbReference type="Gene3D" id="1.20.1250.20">
    <property type="entry name" value="MFS general substrate transporter like domains"/>
    <property type="match status" value="1"/>
</dbReference>
<gene>
    <name evidence="8" type="ORF">BCV69DRAFT_248552</name>
</gene>
<evidence type="ECO:0000256" key="4">
    <source>
        <dbReference type="ARBA" id="ARBA00022989"/>
    </source>
</evidence>
<dbReference type="SUPFAM" id="SSF103473">
    <property type="entry name" value="MFS general substrate transporter"/>
    <property type="match status" value="1"/>
</dbReference>
<keyword evidence="9" id="KW-1185">Reference proteome</keyword>
<feature type="transmembrane region" description="Helical" evidence="7">
    <location>
        <begin position="293"/>
        <end position="311"/>
    </location>
</feature>
<keyword evidence="5 7" id="KW-0472">Membrane</keyword>
<feature type="transmembrane region" description="Helical" evidence="7">
    <location>
        <begin position="528"/>
        <end position="548"/>
    </location>
</feature>
<dbReference type="InterPro" id="IPR036259">
    <property type="entry name" value="MFS_trans_sf"/>
</dbReference>
<dbReference type="AlphaFoldDB" id="A0A316U8T6"/>
<feature type="compositionally biased region" description="Polar residues" evidence="6">
    <location>
        <begin position="1"/>
        <end position="14"/>
    </location>
</feature>
<dbReference type="Proteomes" id="UP000245942">
    <property type="component" value="Unassembled WGS sequence"/>
</dbReference>
<feature type="transmembrane region" description="Helical" evidence="7">
    <location>
        <begin position="225"/>
        <end position="248"/>
    </location>
</feature>
<name>A0A316U8T6_9BASI</name>
<evidence type="ECO:0000256" key="6">
    <source>
        <dbReference type="SAM" id="MobiDB-lite"/>
    </source>
</evidence>
<feature type="region of interest" description="Disordered" evidence="6">
    <location>
        <begin position="1"/>
        <end position="45"/>
    </location>
</feature>
<keyword evidence="4 7" id="KW-1133">Transmembrane helix</keyword>
<dbReference type="RefSeq" id="XP_025348031.1">
    <property type="nucleotide sequence ID" value="XM_025490300.1"/>
</dbReference>
<protein>
    <submittedName>
        <fullName evidence="8">MFS general substrate transporter</fullName>
    </submittedName>
</protein>
<dbReference type="PANTHER" id="PTHR43791">
    <property type="entry name" value="PERMEASE-RELATED"/>
    <property type="match status" value="1"/>
</dbReference>
<feature type="transmembrane region" description="Helical" evidence="7">
    <location>
        <begin position="260"/>
        <end position="281"/>
    </location>
</feature>
<dbReference type="Pfam" id="PF07690">
    <property type="entry name" value="MFS_1"/>
    <property type="match status" value="1"/>
</dbReference>
<feature type="transmembrane region" description="Helical" evidence="7">
    <location>
        <begin position="402"/>
        <end position="426"/>
    </location>
</feature>
<dbReference type="STRING" id="1684307.A0A316U8T6"/>
<accession>A0A316U8T6</accession>
<dbReference type="EMBL" id="KZ819326">
    <property type="protein sequence ID" value="PWN20871.1"/>
    <property type="molecule type" value="Genomic_DNA"/>
</dbReference>
<evidence type="ECO:0000256" key="1">
    <source>
        <dbReference type="ARBA" id="ARBA00004141"/>
    </source>
</evidence>
<dbReference type="InterPro" id="IPR011701">
    <property type="entry name" value="MFS"/>
</dbReference>
<keyword evidence="2" id="KW-0813">Transport</keyword>